<dbReference type="EMBL" id="QTSX02004326">
    <property type="protein sequence ID" value="KAJ9065743.1"/>
    <property type="molecule type" value="Genomic_DNA"/>
</dbReference>
<name>A0ACC2SU06_9FUNG</name>
<proteinExistence type="predicted"/>
<comment type="caution">
    <text evidence="1">The sequence shown here is derived from an EMBL/GenBank/DDBJ whole genome shotgun (WGS) entry which is preliminary data.</text>
</comment>
<protein>
    <submittedName>
        <fullName evidence="1">Uncharacterized protein</fullName>
    </submittedName>
</protein>
<keyword evidence="2" id="KW-1185">Reference proteome</keyword>
<dbReference type="Proteomes" id="UP001165960">
    <property type="component" value="Unassembled WGS sequence"/>
</dbReference>
<evidence type="ECO:0000313" key="2">
    <source>
        <dbReference type="Proteomes" id="UP001165960"/>
    </source>
</evidence>
<reference evidence="1" key="1">
    <citation type="submission" date="2022-04" db="EMBL/GenBank/DDBJ databases">
        <title>Genome of the entomopathogenic fungus Entomophthora muscae.</title>
        <authorList>
            <person name="Elya C."/>
            <person name="Lovett B.R."/>
            <person name="Lee E."/>
            <person name="Macias A.M."/>
            <person name="Hajek A.E."/>
            <person name="De Bivort B.L."/>
            <person name="Kasson M.T."/>
            <person name="De Fine Licht H.H."/>
            <person name="Stajich J.E."/>
        </authorList>
    </citation>
    <scope>NUCLEOTIDE SEQUENCE</scope>
    <source>
        <strain evidence="1">Berkeley</strain>
    </source>
</reference>
<evidence type="ECO:0000313" key="1">
    <source>
        <dbReference type="EMBL" id="KAJ9065743.1"/>
    </source>
</evidence>
<accession>A0ACC2SU06</accession>
<sequence>MSLRSYTIQGDLGDALQCIKFEIKRHIRESKYTYFWIKINPPGTEEIYTCDGLSECCAADYCFEYIKNGLFSFDMKMKFPNKEETVVSVTKHFGEMTNKGPWDYSSTESECVVLSHYPF</sequence>
<gene>
    <name evidence="1" type="ORF">DSO57_1016309</name>
</gene>
<organism evidence="1 2">
    <name type="scientific">Entomophthora muscae</name>
    <dbReference type="NCBI Taxonomy" id="34485"/>
    <lineage>
        <taxon>Eukaryota</taxon>
        <taxon>Fungi</taxon>
        <taxon>Fungi incertae sedis</taxon>
        <taxon>Zoopagomycota</taxon>
        <taxon>Entomophthoromycotina</taxon>
        <taxon>Entomophthoromycetes</taxon>
        <taxon>Entomophthorales</taxon>
        <taxon>Entomophthoraceae</taxon>
        <taxon>Entomophthora</taxon>
    </lineage>
</organism>